<dbReference type="PROSITE" id="PS51837">
    <property type="entry name" value="LITAF"/>
    <property type="match status" value="2"/>
</dbReference>
<keyword evidence="12" id="KW-1185">Reference proteome</keyword>
<dbReference type="PANTHER" id="PTHR23292">
    <property type="entry name" value="LIPOPOLYSACCHARIDE-INDUCED TUMOR NECROSIS FACTOR-ALPHA FACTOR"/>
    <property type="match status" value="1"/>
</dbReference>
<feature type="compositionally biased region" description="Low complexity" evidence="8">
    <location>
        <begin position="13"/>
        <end position="22"/>
    </location>
</feature>
<feature type="region of interest" description="Disordered" evidence="8">
    <location>
        <begin position="220"/>
        <end position="290"/>
    </location>
</feature>
<feature type="domain" description="LITAF" evidence="10">
    <location>
        <begin position="130"/>
        <end position="217"/>
    </location>
</feature>
<feature type="compositionally biased region" description="Low complexity" evidence="8">
    <location>
        <begin position="235"/>
        <end position="254"/>
    </location>
</feature>
<evidence type="ECO:0000256" key="6">
    <source>
        <dbReference type="ARBA" id="ARBA00022833"/>
    </source>
</evidence>
<evidence type="ECO:0000256" key="3">
    <source>
        <dbReference type="ARBA" id="ARBA00004630"/>
    </source>
</evidence>
<dbReference type="GO" id="GO:0008270">
    <property type="term" value="F:zinc ion binding"/>
    <property type="evidence" value="ECO:0007669"/>
    <property type="project" value="TreeGrafter"/>
</dbReference>
<comment type="similarity">
    <text evidence="4">Belongs to the CDIP1/LITAF family.</text>
</comment>
<organism evidence="11 12">
    <name type="scientific">Patiria miniata</name>
    <name type="common">Bat star</name>
    <name type="synonym">Asterina miniata</name>
    <dbReference type="NCBI Taxonomy" id="46514"/>
    <lineage>
        <taxon>Eukaryota</taxon>
        <taxon>Metazoa</taxon>
        <taxon>Echinodermata</taxon>
        <taxon>Eleutherozoa</taxon>
        <taxon>Asterozoa</taxon>
        <taxon>Asteroidea</taxon>
        <taxon>Valvatacea</taxon>
        <taxon>Valvatida</taxon>
        <taxon>Asterinidae</taxon>
        <taxon>Patiria</taxon>
    </lineage>
</organism>
<proteinExistence type="inferred from homology"/>
<evidence type="ECO:0000313" key="12">
    <source>
        <dbReference type="Proteomes" id="UP000887568"/>
    </source>
</evidence>
<evidence type="ECO:0000256" key="1">
    <source>
        <dbReference type="ARBA" id="ARBA00004414"/>
    </source>
</evidence>
<accession>A0A914ANT2</accession>
<dbReference type="Pfam" id="PF10601">
    <property type="entry name" value="zf-LITAF-like"/>
    <property type="match status" value="2"/>
</dbReference>
<dbReference type="InterPro" id="IPR006629">
    <property type="entry name" value="LITAF"/>
</dbReference>
<feature type="region of interest" description="Disordered" evidence="8">
    <location>
        <begin position="1"/>
        <end position="121"/>
    </location>
</feature>
<keyword evidence="9" id="KW-1133">Transmembrane helix</keyword>
<feature type="compositionally biased region" description="Low complexity" evidence="8">
    <location>
        <begin position="272"/>
        <end position="290"/>
    </location>
</feature>
<feature type="transmembrane region" description="Helical" evidence="9">
    <location>
        <begin position="343"/>
        <end position="371"/>
    </location>
</feature>
<feature type="compositionally biased region" description="Low complexity" evidence="8">
    <location>
        <begin position="59"/>
        <end position="71"/>
    </location>
</feature>
<protein>
    <recommendedName>
        <fullName evidence="10">LITAF domain-containing protein</fullName>
    </recommendedName>
</protein>
<evidence type="ECO:0000256" key="7">
    <source>
        <dbReference type="ARBA" id="ARBA00023136"/>
    </source>
</evidence>
<feature type="compositionally biased region" description="Pro residues" evidence="8">
    <location>
        <begin position="72"/>
        <end position="100"/>
    </location>
</feature>
<dbReference type="GeneID" id="119735821"/>
<keyword evidence="6" id="KW-0862">Zinc</keyword>
<feature type="transmembrane region" description="Helical" evidence="9">
    <location>
        <begin position="167"/>
        <end position="191"/>
    </location>
</feature>
<sequence length="391" mass="41808">MELQTMNDPNNPPAGGDQQQAPPGYPTEAPPSYPTQPQPAGYPTQPQPAGYPTQPQPAGYPVQPQPAGYPVQPGPQPVGYPAQPGPQPGGYPAQPGPQPVGYPVQAQPQPLGPGQAGQPQGTVVITQPAATTFVTVPTQRFTSLPQIMQCTNCHKTVTTETPKEIGAAVWVIVGWICLVTVWFCFCFLAFIPFCIPSLKDTVHTCPECKFTLGKHSTAGGGILNMADEKSPDGPPAYDAGQQQQQQPQPAYPEQAPAPYPQPAPTAYPQPAPVTAQPTAQQPQPMMQQQQPMMQQGVQWQPQQQAVVINMPVRFTALPMNLQCPNCGNSVTTLTEKQVGNVTWLTAGAMCLFFLACLLCPLGLIAFCIPALKDTIHTCPNCKFIVGKHSHL</sequence>
<dbReference type="GO" id="GO:0005765">
    <property type="term" value="C:lysosomal membrane"/>
    <property type="evidence" value="ECO:0007669"/>
    <property type="project" value="UniProtKB-SubCell"/>
</dbReference>
<reference evidence="11" key="1">
    <citation type="submission" date="2022-11" db="UniProtKB">
        <authorList>
            <consortium name="EnsemblMetazoa"/>
        </authorList>
    </citation>
    <scope>IDENTIFICATION</scope>
</reference>
<feature type="compositionally biased region" description="Low complexity" evidence="8">
    <location>
        <begin position="101"/>
        <end position="121"/>
    </location>
</feature>
<evidence type="ECO:0000313" key="11">
    <source>
        <dbReference type="EnsemblMetazoa" id="XP_038065685.1"/>
    </source>
</evidence>
<dbReference type="InterPro" id="IPR037519">
    <property type="entry name" value="LITAF_fam"/>
</dbReference>
<dbReference type="PANTHER" id="PTHR23292:SF6">
    <property type="entry name" value="FI16602P1-RELATED"/>
    <property type="match status" value="1"/>
</dbReference>
<keyword evidence="9" id="KW-0812">Transmembrane</keyword>
<evidence type="ECO:0000256" key="9">
    <source>
        <dbReference type="SAM" id="Phobius"/>
    </source>
</evidence>
<dbReference type="AlphaFoldDB" id="A0A914ANT2"/>
<keyword evidence="7 9" id="KW-0472">Membrane</keyword>
<evidence type="ECO:0000256" key="2">
    <source>
        <dbReference type="ARBA" id="ARBA00004481"/>
    </source>
</evidence>
<feature type="compositionally biased region" description="Pro residues" evidence="8">
    <location>
        <begin position="23"/>
        <end position="37"/>
    </location>
</feature>
<keyword evidence="5" id="KW-0479">Metal-binding</keyword>
<name>A0A914ANT2_PATMI</name>
<dbReference type="SMART" id="SM00714">
    <property type="entry name" value="LITAF"/>
    <property type="match status" value="2"/>
</dbReference>
<dbReference type="GO" id="GO:0031902">
    <property type="term" value="C:late endosome membrane"/>
    <property type="evidence" value="ECO:0007669"/>
    <property type="project" value="UniProtKB-SubCell"/>
</dbReference>
<feature type="domain" description="LITAF" evidence="10">
    <location>
        <begin position="302"/>
        <end position="390"/>
    </location>
</feature>
<dbReference type="EnsemblMetazoa" id="XM_038209757.1">
    <property type="protein sequence ID" value="XP_038065685.1"/>
    <property type="gene ID" value="LOC119735821"/>
</dbReference>
<feature type="compositionally biased region" description="Pro residues" evidence="8">
    <location>
        <begin position="255"/>
        <end position="271"/>
    </location>
</feature>
<evidence type="ECO:0000259" key="10">
    <source>
        <dbReference type="PROSITE" id="PS51837"/>
    </source>
</evidence>
<comment type="subcellular location">
    <subcellularLocation>
        <location evidence="2">Endosome membrane</location>
        <topology evidence="2">Peripheral membrane protein</topology>
    </subcellularLocation>
    <subcellularLocation>
        <location evidence="1">Late endosome membrane</location>
    </subcellularLocation>
    <subcellularLocation>
        <location evidence="3">Lysosome membrane</location>
        <topology evidence="3">Peripheral membrane protein</topology>
        <orientation evidence="3">Cytoplasmic side</orientation>
    </subcellularLocation>
</comment>
<dbReference type="OrthoDB" id="4713066at2759"/>
<dbReference type="RefSeq" id="XP_038065685.1">
    <property type="nucleotide sequence ID" value="XM_038209757.1"/>
</dbReference>
<evidence type="ECO:0000256" key="8">
    <source>
        <dbReference type="SAM" id="MobiDB-lite"/>
    </source>
</evidence>
<evidence type="ECO:0000256" key="4">
    <source>
        <dbReference type="ARBA" id="ARBA00005975"/>
    </source>
</evidence>
<evidence type="ECO:0000256" key="5">
    <source>
        <dbReference type="ARBA" id="ARBA00022723"/>
    </source>
</evidence>
<dbReference type="Proteomes" id="UP000887568">
    <property type="component" value="Unplaced"/>
</dbReference>